<feature type="domain" description="Knr4/Smi1-like" evidence="1">
    <location>
        <begin position="19"/>
        <end position="161"/>
    </location>
</feature>
<dbReference type="Proteomes" id="UP000214600">
    <property type="component" value="Unassembled WGS sequence"/>
</dbReference>
<name>A0A228IHV3_9BURK</name>
<organism evidence="2 3">
    <name type="scientific">Burkholderia aenigmatica</name>
    <dbReference type="NCBI Taxonomy" id="2015348"/>
    <lineage>
        <taxon>Bacteria</taxon>
        <taxon>Pseudomonadati</taxon>
        <taxon>Pseudomonadota</taxon>
        <taxon>Betaproteobacteria</taxon>
        <taxon>Burkholderiales</taxon>
        <taxon>Burkholderiaceae</taxon>
        <taxon>Burkholderia</taxon>
        <taxon>Burkholderia cepacia complex</taxon>
    </lineage>
</organism>
<accession>A0A228IHV3</accession>
<dbReference type="Gene3D" id="3.40.1580.10">
    <property type="entry name" value="SMI1/KNR4-like"/>
    <property type="match status" value="1"/>
</dbReference>
<dbReference type="SUPFAM" id="SSF160631">
    <property type="entry name" value="SMI1/KNR4-like"/>
    <property type="match status" value="1"/>
</dbReference>
<proteinExistence type="predicted"/>
<reference evidence="2 3" key="2">
    <citation type="submission" date="2017-08" db="EMBL/GenBank/DDBJ databases">
        <title>WGS of novel Burkholderia cepaca complex species.</title>
        <authorList>
            <person name="Lipuma J."/>
            <person name="Spilker T."/>
        </authorList>
    </citation>
    <scope>NUCLEOTIDE SEQUENCE [LARGE SCALE GENOMIC DNA]</scope>
    <source>
        <strain evidence="2 3">AU17325</strain>
    </source>
</reference>
<dbReference type="Pfam" id="PF09346">
    <property type="entry name" value="SMI1_KNR4"/>
    <property type="match status" value="1"/>
</dbReference>
<dbReference type="AlphaFoldDB" id="A0A228IHV3"/>
<dbReference type="SMART" id="SM00860">
    <property type="entry name" value="SMI1_KNR4"/>
    <property type="match status" value="1"/>
</dbReference>
<reference evidence="3" key="1">
    <citation type="submission" date="2017-06" db="EMBL/GenBank/DDBJ databases">
        <authorList>
            <person name="LiPuma J."/>
            <person name="Spilker T."/>
        </authorList>
    </citation>
    <scope>NUCLEOTIDE SEQUENCE [LARGE SCALE GENOMIC DNA]</scope>
    <source>
        <strain evidence="3">AU17325</strain>
    </source>
</reference>
<dbReference type="InterPro" id="IPR018958">
    <property type="entry name" value="Knr4/Smi1-like_dom"/>
</dbReference>
<gene>
    <name evidence="2" type="ORF">CFB84_22395</name>
</gene>
<dbReference type="OrthoDB" id="4103969at2"/>
<evidence type="ECO:0000259" key="1">
    <source>
        <dbReference type="SMART" id="SM00860"/>
    </source>
</evidence>
<evidence type="ECO:0000313" key="2">
    <source>
        <dbReference type="EMBL" id="OXI42007.1"/>
    </source>
</evidence>
<evidence type="ECO:0000313" key="3">
    <source>
        <dbReference type="Proteomes" id="UP000214600"/>
    </source>
</evidence>
<comment type="caution">
    <text evidence="2">The sequence shown here is derived from an EMBL/GenBank/DDBJ whole genome shotgun (WGS) entry which is preliminary data.</text>
</comment>
<dbReference type="RefSeq" id="WP_089452065.1">
    <property type="nucleotide sequence ID" value="NZ_NKFA01000008.1"/>
</dbReference>
<sequence length="181" mass="19750">MLDKLTQLGAAPIDLPLKMKTQLLADLEAEVGPFPDDYRNLLLHFGGDIEFTSFIKFRTDEPSPWAAEDGTDALEILYGLVSKYGLSMFQMFETYKGRIPAGWIPIGEAPGGNQICLRIDASDGSQSVGFWDHESEVGPGLMPSGGGLTKIASSLGDFVSRLTREDPPENTPRAVKVDLQF</sequence>
<dbReference type="InterPro" id="IPR037883">
    <property type="entry name" value="Knr4/Smi1-like_sf"/>
</dbReference>
<dbReference type="EMBL" id="NKFA01000008">
    <property type="protein sequence ID" value="OXI42007.1"/>
    <property type="molecule type" value="Genomic_DNA"/>
</dbReference>
<protein>
    <recommendedName>
        <fullName evidence="1">Knr4/Smi1-like domain-containing protein</fullName>
    </recommendedName>
</protein>